<proteinExistence type="predicted"/>
<reference evidence="2" key="1">
    <citation type="submission" date="2021-01" db="EMBL/GenBank/DDBJ databases">
        <authorList>
            <person name="Corre E."/>
            <person name="Pelletier E."/>
            <person name="Niang G."/>
            <person name="Scheremetjew M."/>
            <person name="Finn R."/>
            <person name="Kale V."/>
            <person name="Holt S."/>
            <person name="Cochrane G."/>
            <person name="Meng A."/>
            <person name="Brown T."/>
            <person name="Cohen L."/>
        </authorList>
    </citation>
    <scope>NUCLEOTIDE SEQUENCE</scope>
    <source>
        <strain evidence="2">SM1012Den-03</strain>
    </source>
</reference>
<dbReference type="AlphaFoldDB" id="A0A7S2M583"/>
<feature type="region of interest" description="Disordered" evidence="1">
    <location>
        <begin position="95"/>
        <end position="153"/>
    </location>
</feature>
<feature type="compositionally biased region" description="Basic and acidic residues" evidence="1">
    <location>
        <begin position="99"/>
        <end position="110"/>
    </location>
</feature>
<gene>
    <name evidence="2" type="ORF">SMAR0320_LOCUS20261</name>
</gene>
<feature type="compositionally biased region" description="Basic residues" evidence="1">
    <location>
        <begin position="111"/>
        <end position="133"/>
    </location>
</feature>
<evidence type="ECO:0000313" key="2">
    <source>
        <dbReference type="EMBL" id="CAD9625418.1"/>
    </source>
</evidence>
<accession>A0A7S2M583</accession>
<organism evidence="2">
    <name type="scientific">Skeletonema marinoi</name>
    <dbReference type="NCBI Taxonomy" id="267567"/>
    <lineage>
        <taxon>Eukaryota</taxon>
        <taxon>Sar</taxon>
        <taxon>Stramenopiles</taxon>
        <taxon>Ochrophyta</taxon>
        <taxon>Bacillariophyta</taxon>
        <taxon>Coscinodiscophyceae</taxon>
        <taxon>Thalassiosirophycidae</taxon>
        <taxon>Thalassiosirales</taxon>
        <taxon>Skeletonemataceae</taxon>
        <taxon>Skeletonema</taxon>
        <taxon>Skeletonema marinoi-dohrnii complex</taxon>
    </lineage>
</organism>
<feature type="compositionally biased region" description="Polar residues" evidence="1">
    <location>
        <begin position="142"/>
        <end position="153"/>
    </location>
</feature>
<dbReference type="EMBL" id="HBGZ01028471">
    <property type="protein sequence ID" value="CAD9625418.1"/>
    <property type="molecule type" value="Transcribed_RNA"/>
</dbReference>
<sequence>MSSLLQLNTKLETDADANAALRSTFRKDRKAKKRRLKDAASAGLGRGIEMSEETDDDVFTAKRLMQTKYDMQAHQLERDSYKSLRASGIFGSKTLKGTKQIDSRTHETGKHSQKKRFQAHKIERKPHRIRKKDTRVAVKPKNPSNNCESNNASHVNVSALDALAAYGSDSDSNDD</sequence>
<name>A0A7S2M583_9STRA</name>
<protein>
    <submittedName>
        <fullName evidence="2">Uncharacterized protein</fullName>
    </submittedName>
</protein>
<evidence type="ECO:0000256" key="1">
    <source>
        <dbReference type="SAM" id="MobiDB-lite"/>
    </source>
</evidence>